<proteinExistence type="inferred from homology"/>
<dbReference type="Proteomes" id="UP000695022">
    <property type="component" value="Unplaced"/>
</dbReference>
<dbReference type="Gene3D" id="1.25.50.20">
    <property type="match status" value="1"/>
</dbReference>
<dbReference type="PANTHER" id="PTHR11533:SF294">
    <property type="entry name" value="THYROTROPIN-RELEASING HORMONE-DEGRADING ECTOENZYME"/>
    <property type="match status" value="1"/>
</dbReference>
<dbReference type="PANTHER" id="PTHR11533">
    <property type="entry name" value="PROTEASE M1 ZINC METALLOPROTEASE"/>
    <property type="match status" value="1"/>
</dbReference>
<dbReference type="InterPro" id="IPR024571">
    <property type="entry name" value="ERAP1-like_C_dom"/>
</dbReference>
<accession>A0ABM1E0W4</accession>
<dbReference type="Gene3D" id="2.60.40.1730">
    <property type="entry name" value="tricorn interacting facor f3 domain"/>
    <property type="match status" value="1"/>
</dbReference>
<feature type="domain" description="ERAP1-like C-terminal" evidence="3">
    <location>
        <begin position="285"/>
        <end position="409"/>
    </location>
</feature>
<dbReference type="InterPro" id="IPR014782">
    <property type="entry name" value="Peptidase_M1_dom"/>
</dbReference>
<gene>
    <name evidence="5" type="primary">LOC106807862</name>
</gene>
<dbReference type="RefSeq" id="XP_014665835.1">
    <property type="nucleotide sequence ID" value="XM_014810349.1"/>
</dbReference>
<protein>
    <submittedName>
        <fullName evidence="5">Thyrotropin-releasing hormone-degrading ectoenzyme-like</fullName>
    </submittedName>
</protein>
<name>A0ABM1E0W4_PRICU</name>
<organism evidence="4 5">
    <name type="scientific">Priapulus caudatus</name>
    <name type="common">Priapulid worm</name>
    <dbReference type="NCBI Taxonomy" id="37621"/>
    <lineage>
        <taxon>Eukaryota</taxon>
        <taxon>Metazoa</taxon>
        <taxon>Ecdysozoa</taxon>
        <taxon>Scalidophora</taxon>
        <taxon>Priapulida</taxon>
        <taxon>Priapulimorpha</taxon>
        <taxon>Priapulimorphida</taxon>
        <taxon>Priapulidae</taxon>
        <taxon>Priapulus</taxon>
    </lineage>
</organism>
<evidence type="ECO:0000256" key="1">
    <source>
        <dbReference type="ARBA" id="ARBA00010136"/>
    </source>
</evidence>
<dbReference type="Gene3D" id="2.60.40.1910">
    <property type="match status" value="1"/>
</dbReference>
<dbReference type="Pfam" id="PF01433">
    <property type="entry name" value="Peptidase_M1"/>
    <property type="match status" value="1"/>
</dbReference>
<evidence type="ECO:0000313" key="4">
    <source>
        <dbReference type="Proteomes" id="UP000695022"/>
    </source>
</evidence>
<dbReference type="InterPro" id="IPR050344">
    <property type="entry name" value="Peptidase_M1_aminopeptidases"/>
</dbReference>
<sequence length="423" mass="48154">MDVAQVVQLDSPSWMADVYEPTPPMSTYLLAFTVCDFPMRRLTTASGVNVRWFGDLVTPSWWDDLWLNEGFASYVSQLSAYEMEPLGNVDDMIIAREMAPALITDSLRASHPISAVVKDPEQIGEIFDDISYSKGASLIRMMQEILGETVFREGLKTFLRRHSYSHATTNDLWRALAEASAEAGISIDLTSIMKTWTAQMGYPLVRLTCDGSSGTVTASQERFLLLREEGAAGRRGGGGDQAEYRWEVPLTVTAFMDSGRNESRLLWLHEERERYEIAEFRDLGWCLGNFKMRGFFRMAYDEGNWEKIIHQMLTNHEVIDVISRTQLFNDAFWVARGDALSTVIPLRLSRYLAKETEVLPWWLALDSLKDMRGLMAWSRGYPDFLRYGVQLLSPLYDSLGWEPSEAQNALQRRDSDTPTARVT</sequence>
<dbReference type="SUPFAM" id="SSF55486">
    <property type="entry name" value="Metalloproteases ('zincins'), catalytic domain"/>
    <property type="match status" value="1"/>
</dbReference>
<keyword evidence="4" id="KW-1185">Reference proteome</keyword>
<reference evidence="5" key="1">
    <citation type="submission" date="2025-08" db="UniProtKB">
        <authorList>
            <consortium name="RefSeq"/>
        </authorList>
    </citation>
    <scope>IDENTIFICATION</scope>
</reference>
<dbReference type="InterPro" id="IPR027268">
    <property type="entry name" value="Peptidase_M4/M1_CTD_sf"/>
</dbReference>
<dbReference type="Gene3D" id="1.10.390.10">
    <property type="entry name" value="Neutral Protease Domain 2"/>
    <property type="match status" value="1"/>
</dbReference>
<evidence type="ECO:0000313" key="5">
    <source>
        <dbReference type="RefSeq" id="XP_014665835.1"/>
    </source>
</evidence>
<dbReference type="SUPFAM" id="SSF63737">
    <property type="entry name" value="Leukotriene A4 hydrolase N-terminal domain"/>
    <property type="match status" value="1"/>
</dbReference>
<dbReference type="GeneID" id="106807862"/>
<evidence type="ECO:0000259" key="2">
    <source>
        <dbReference type="Pfam" id="PF01433"/>
    </source>
</evidence>
<dbReference type="Pfam" id="PF11838">
    <property type="entry name" value="ERAP1_C"/>
    <property type="match status" value="1"/>
</dbReference>
<evidence type="ECO:0000259" key="3">
    <source>
        <dbReference type="Pfam" id="PF11838"/>
    </source>
</evidence>
<dbReference type="InterPro" id="IPR042097">
    <property type="entry name" value="Aminopeptidase_N-like_N_sf"/>
</dbReference>
<comment type="similarity">
    <text evidence="1">Belongs to the peptidase M1 family.</text>
</comment>
<feature type="domain" description="Peptidase M1 membrane alanine aminopeptidase" evidence="2">
    <location>
        <begin position="51"/>
        <end position="196"/>
    </location>
</feature>